<proteinExistence type="predicted"/>
<feature type="compositionally biased region" description="Polar residues" evidence="1">
    <location>
        <begin position="28"/>
        <end position="41"/>
    </location>
</feature>
<evidence type="ECO:0000256" key="1">
    <source>
        <dbReference type="SAM" id="MobiDB-lite"/>
    </source>
</evidence>
<feature type="compositionally biased region" description="Basic and acidic residues" evidence="1">
    <location>
        <begin position="11"/>
        <end position="26"/>
    </location>
</feature>
<organism evidence="2 3">
    <name type="scientific">Cirrhinus mrigala</name>
    <name type="common">Mrigala</name>
    <dbReference type="NCBI Taxonomy" id="683832"/>
    <lineage>
        <taxon>Eukaryota</taxon>
        <taxon>Metazoa</taxon>
        <taxon>Chordata</taxon>
        <taxon>Craniata</taxon>
        <taxon>Vertebrata</taxon>
        <taxon>Euteleostomi</taxon>
        <taxon>Actinopterygii</taxon>
        <taxon>Neopterygii</taxon>
        <taxon>Teleostei</taxon>
        <taxon>Ostariophysi</taxon>
        <taxon>Cypriniformes</taxon>
        <taxon>Cyprinidae</taxon>
        <taxon>Labeoninae</taxon>
        <taxon>Labeonini</taxon>
        <taxon>Cirrhinus</taxon>
    </lineage>
</organism>
<comment type="caution">
    <text evidence="2">The sequence shown here is derived from an EMBL/GenBank/DDBJ whole genome shotgun (WGS) entry which is preliminary data.</text>
</comment>
<reference evidence="2 3" key="1">
    <citation type="submission" date="2024-05" db="EMBL/GenBank/DDBJ databases">
        <title>Genome sequencing and assembly of Indian major carp, Cirrhinus mrigala (Hamilton, 1822).</title>
        <authorList>
            <person name="Mohindra V."/>
            <person name="Chowdhury L.M."/>
            <person name="Lal K."/>
            <person name="Jena J.K."/>
        </authorList>
    </citation>
    <scope>NUCLEOTIDE SEQUENCE [LARGE SCALE GENOMIC DNA]</scope>
    <source>
        <strain evidence="2">CM1030</strain>
        <tissue evidence="2">Blood</tissue>
    </source>
</reference>
<dbReference type="EMBL" id="JAMKFB020000016">
    <property type="protein sequence ID" value="KAL0172922.1"/>
    <property type="molecule type" value="Genomic_DNA"/>
</dbReference>
<accession>A0ABD0PFT1</accession>
<dbReference type="AlphaFoldDB" id="A0ABD0PFT1"/>
<evidence type="ECO:0000313" key="3">
    <source>
        <dbReference type="Proteomes" id="UP001529510"/>
    </source>
</evidence>
<evidence type="ECO:0000313" key="2">
    <source>
        <dbReference type="EMBL" id="KAL0172922.1"/>
    </source>
</evidence>
<protein>
    <submittedName>
        <fullName evidence="2">Uncharacterized protein</fullName>
    </submittedName>
</protein>
<gene>
    <name evidence="2" type="ORF">M9458_033233</name>
</gene>
<name>A0ABD0PFT1_CIRMR</name>
<sequence length="54" mass="5950">KAYSPFCSRPECADQKSEANEDRRAEVSWTSHCDCSNQDGSSDGLPATVDTRLK</sequence>
<dbReference type="Proteomes" id="UP001529510">
    <property type="component" value="Unassembled WGS sequence"/>
</dbReference>
<keyword evidence="3" id="KW-1185">Reference proteome</keyword>
<feature type="region of interest" description="Disordered" evidence="1">
    <location>
        <begin position="1"/>
        <end position="54"/>
    </location>
</feature>
<feature type="non-terminal residue" evidence="2">
    <location>
        <position position="1"/>
    </location>
</feature>
<feature type="non-terminal residue" evidence="2">
    <location>
        <position position="54"/>
    </location>
</feature>